<dbReference type="Pfam" id="PF01613">
    <property type="entry name" value="Flavin_Reduct"/>
    <property type="match status" value="1"/>
</dbReference>
<dbReference type="InterPro" id="IPR050268">
    <property type="entry name" value="NADH-dep_flavin_reductase"/>
</dbReference>
<organism evidence="4 5">
    <name type="scientific">Rhodococcus oxybenzonivorans</name>
    <dbReference type="NCBI Taxonomy" id="1990687"/>
    <lineage>
        <taxon>Bacteria</taxon>
        <taxon>Bacillati</taxon>
        <taxon>Actinomycetota</taxon>
        <taxon>Actinomycetes</taxon>
        <taxon>Mycobacteriales</taxon>
        <taxon>Nocardiaceae</taxon>
        <taxon>Rhodococcus</taxon>
    </lineage>
</organism>
<dbReference type="GO" id="GO:0010181">
    <property type="term" value="F:FMN binding"/>
    <property type="evidence" value="ECO:0007669"/>
    <property type="project" value="InterPro"/>
</dbReference>
<dbReference type="RefSeq" id="WP_109325539.1">
    <property type="nucleotide sequence ID" value="NZ_CP021354.1"/>
</dbReference>
<dbReference type="InterPro" id="IPR002563">
    <property type="entry name" value="Flavin_Rdtase-like_dom"/>
</dbReference>
<dbReference type="KEGG" id="roz:CBI38_00565"/>
<dbReference type="PANTHER" id="PTHR30466">
    <property type="entry name" value="FLAVIN REDUCTASE"/>
    <property type="match status" value="1"/>
</dbReference>
<dbReference type="PANTHER" id="PTHR30466:SF1">
    <property type="entry name" value="FMN REDUCTASE (NADH) RUTF"/>
    <property type="match status" value="1"/>
</dbReference>
<dbReference type="InterPro" id="IPR012349">
    <property type="entry name" value="Split_barrel_FMN-bd"/>
</dbReference>
<evidence type="ECO:0000259" key="3">
    <source>
        <dbReference type="SMART" id="SM00903"/>
    </source>
</evidence>
<feature type="domain" description="Flavin reductase like" evidence="3">
    <location>
        <begin position="18"/>
        <end position="157"/>
    </location>
</feature>
<dbReference type="EMBL" id="CP021354">
    <property type="protein sequence ID" value="AWK70292.1"/>
    <property type="molecule type" value="Genomic_DNA"/>
</dbReference>
<dbReference type="SUPFAM" id="SSF50475">
    <property type="entry name" value="FMN-binding split barrel"/>
    <property type="match status" value="1"/>
</dbReference>
<dbReference type="AlphaFoldDB" id="A0A2S2BNV9"/>
<dbReference type="OrthoDB" id="9792858at2"/>
<dbReference type="SMART" id="SM00903">
    <property type="entry name" value="Flavin_Reduct"/>
    <property type="match status" value="1"/>
</dbReference>
<evidence type="ECO:0000256" key="2">
    <source>
        <dbReference type="ARBA" id="ARBA00023002"/>
    </source>
</evidence>
<dbReference type="Proteomes" id="UP000245711">
    <property type="component" value="Chromosome"/>
</dbReference>
<dbReference type="GO" id="GO:0042602">
    <property type="term" value="F:riboflavin reductase (NADPH) activity"/>
    <property type="evidence" value="ECO:0007669"/>
    <property type="project" value="TreeGrafter"/>
</dbReference>
<evidence type="ECO:0000313" key="5">
    <source>
        <dbReference type="Proteomes" id="UP000245711"/>
    </source>
</evidence>
<keyword evidence="2" id="KW-0560">Oxidoreductase</keyword>
<dbReference type="Gene3D" id="2.30.110.10">
    <property type="entry name" value="Electron Transport, Fmn-binding Protein, Chain A"/>
    <property type="match status" value="1"/>
</dbReference>
<sequence length="195" mass="21226">MSPKSPPSPEQLALRKCLGSFPTGVAVITYASPEGPRGATVNSFVSVSLDPALILVSIAKTARSREGLDNVSFAVNVLGTHQCDVAMHFAGRPNECLRVPWQQDAEVPRLRECAAWLQCAPWRSVEAGDHVLFIGEVVAHGHHPSDPLIFHAGAFRTDKPSSPRWRPPSPIDSLDLRRDLERWSDAGSTTHIVPV</sequence>
<gene>
    <name evidence="4" type="ORF">CBI38_00565</name>
</gene>
<proteinExistence type="inferred from homology"/>
<accession>A0A2S2BNV9</accession>
<protein>
    <recommendedName>
        <fullName evidence="3">Flavin reductase like domain-containing protein</fullName>
    </recommendedName>
</protein>
<name>A0A2S2BNV9_9NOCA</name>
<evidence type="ECO:0000256" key="1">
    <source>
        <dbReference type="ARBA" id="ARBA00008898"/>
    </source>
</evidence>
<evidence type="ECO:0000313" key="4">
    <source>
        <dbReference type="EMBL" id="AWK70292.1"/>
    </source>
</evidence>
<reference evidence="4 5" key="1">
    <citation type="submission" date="2017-05" db="EMBL/GenBank/DDBJ databases">
        <title>Isolation of Rhodococcus sp. S2-17 biodegrading of BP-3.</title>
        <authorList>
            <person name="Lee Y."/>
            <person name="Kim K.H."/>
            <person name="Chun B.H."/>
            <person name="Jung H.S."/>
            <person name="Jeon C.O."/>
        </authorList>
    </citation>
    <scope>NUCLEOTIDE SEQUENCE [LARGE SCALE GENOMIC DNA]</scope>
    <source>
        <strain evidence="4 5">S2-17</strain>
    </source>
</reference>
<keyword evidence="5" id="KW-1185">Reference proteome</keyword>
<comment type="similarity">
    <text evidence="1">Belongs to the non-flavoprotein flavin reductase family.</text>
</comment>